<reference evidence="2 3" key="1">
    <citation type="submission" date="2023-10" db="EMBL/GenBank/DDBJ databases">
        <title>Chromosome-scale genome assembly provides insights into flower coloration mechanisms of Canna indica.</title>
        <authorList>
            <person name="Li C."/>
        </authorList>
    </citation>
    <scope>NUCLEOTIDE SEQUENCE [LARGE SCALE GENOMIC DNA]</scope>
    <source>
        <tissue evidence="2">Flower</tissue>
    </source>
</reference>
<dbReference type="EMBL" id="CP136894">
    <property type="protein sequence ID" value="WOL08316.1"/>
    <property type="molecule type" value="Genomic_DNA"/>
</dbReference>
<protein>
    <submittedName>
        <fullName evidence="2">Uncharacterized protein</fullName>
    </submittedName>
</protein>
<gene>
    <name evidence="2" type="ORF">Cni_G17069</name>
</gene>
<name>A0AAQ3QD72_9LILI</name>
<evidence type="ECO:0000256" key="1">
    <source>
        <dbReference type="SAM" id="MobiDB-lite"/>
    </source>
</evidence>
<keyword evidence="3" id="KW-1185">Reference proteome</keyword>
<feature type="region of interest" description="Disordered" evidence="1">
    <location>
        <begin position="70"/>
        <end position="116"/>
    </location>
</feature>
<organism evidence="2 3">
    <name type="scientific">Canna indica</name>
    <name type="common">Indian-shot</name>
    <dbReference type="NCBI Taxonomy" id="4628"/>
    <lineage>
        <taxon>Eukaryota</taxon>
        <taxon>Viridiplantae</taxon>
        <taxon>Streptophyta</taxon>
        <taxon>Embryophyta</taxon>
        <taxon>Tracheophyta</taxon>
        <taxon>Spermatophyta</taxon>
        <taxon>Magnoliopsida</taxon>
        <taxon>Liliopsida</taxon>
        <taxon>Zingiberales</taxon>
        <taxon>Cannaceae</taxon>
        <taxon>Canna</taxon>
    </lineage>
</organism>
<dbReference type="Proteomes" id="UP001327560">
    <property type="component" value="Chromosome 5"/>
</dbReference>
<feature type="compositionally biased region" description="Low complexity" evidence="1">
    <location>
        <begin position="100"/>
        <end position="116"/>
    </location>
</feature>
<feature type="compositionally biased region" description="Low complexity" evidence="1">
    <location>
        <begin position="72"/>
        <end position="92"/>
    </location>
</feature>
<accession>A0AAQ3QD72</accession>
<sequence length="116" mass="11846">MISNAIENYIFVVKTTQGGTFVANTTVDALQRTPLIVVGGVELTGRATASGSLGVPRALAATPSVVYKERSTSSPMPLTMTSSNPAAAPSASTQRAINPSGSSSLATWSSSCIRSL</sequence>
<proteinExistence type="predicted"/>
<evidence type="ECO:0000313" key="2">
    <source>
        <dbReference type="EMBL" id="WOL08316.1"/>
    </source>
</evidence>
<evidence type="ECO:0000313" key="3">
    <source>
        <dbReference type="Proteomes" id="UP001327560"/>
    </source>
</evidence>
<dbReference type="AlphaFoldDB" id="A0AAQ3QD72"/>